<dbReference type="Proteomes" id="UP001319104">
    <property type="component" value="Unassembled WGS sequence"/>
</dbReference>
<evidence type="ECO:0000313" key="3">
    <source>
        <dbReference type="Proteomes" id="UP001319104"/>
    </source>
</evidence>
<feature type="transmembrane region" description="Helical" evidence="1">
    <location>
        <begin position="123"/>
        <end position="146"/>
    </location>
</feature>
<keyword evidence="1" id="KW-1133">Transmembrane helix</keyword>
<feature type="transmembrane region" description="Helical" evidence="1">
    <location>
        <begin position="208"/>
        <end position="228"/>
    </location>
</feature>
<gene>
    <name evidence="2" type="ORF">KI659_10110</name>
</gene>
<feature type="transmembrane region" description="Helical" evidence="1">
    <location>
        <begin position="84"/>
        <end position="103"/>
    </location>
</feature>
<feature type="transmembrane region" description="Helical" evidence="1">
    <location>
        <begin position="158"/>
        <end position="178"/>
    </location>
</feature>
<comment type="caution">
    <text evidence="2">The sequence shown here is derived from an EMBL/GenBank/DDBJ whole genome shotgun (WGS) entry which is preliminary data.</text>
</comment>
<dbReference type="EMBL" id="JAHCMY010000004">
    <property type="protein sequence ID" value="MBS9524369.1"/>
    <property type="molecule type" value="Genomic_DNA"/>
</dbReference>
<proteinExistence type="predicted"/>
<name>A0AAP2CIN3_9BACT</name>
<dbReference type="AlphaFoldDB" id="A0AAP2CIN3"/>
<reference evidence="2 3" key="1">
    <citation type="submission" date="2021-05" db="EMBL/GenBank/DDBJ databases">
        <authorList>
            <person name="Zhang Z.D."/>
            <person name="Osman G."/>
        </authorList>
    </citation>
    <scope>NUCLEOTIDE SEQUENCE [LARGE SCALE GENOMIC DNA]</scope>
    <source>
        <strain evidence="2 3">KCTC 32217</strain>
    </source>
</reference>
<keyword evidence="3" id="KW-1185">Reference proteome</keyword>
<evidence type="ECO:0000313" key="2">
    <source>
        <dbReference type="EMBL" id="MBS9524369.1"/>
    </source>
</evidence>
<organism evidence="2 3">
    <name type="scientific">Litoribacter ruber</name>
    <dbReference type="NCBI Taxonomy" id="702568"/>
    <lineage>
        <taxon>Bacteria</taxon>
        <taxon>Pseudomonadati</taxon>
        <taxon>Bacteroidota</taxon>
        <taxon>Cytophagia</taxon>
        <taxon>Cytophagales</taxon>
        <taxon>Cyclobacteriaceae</taxon>
        <taxon>Litoribacter</taxon>
    </lineage>
</organism>
<feature type="transmembrane region" description="Helical" evidence="1">
    <location>
        <begin position="21"/>
        <end position="40"/>
    </location>
</feature>
<dbReference type="RefSeq" id="WP_213945226.1">
    <property type="nucleotide sequence ID" value="NZ_JAHCMY010000004.1"/>
</dbReference>
<evidence type="ECO:0000256" key="1">
    <source>
        <dbReference type="SAM" id="Phobius"/>
    </source>
</evidence>
<protein>
    <submittedName>
        <fullName evidence="2">Uncharacterized protein</fullName>
    </submittedName>
</protein>
<keyword evidence="1" id="KW-0812">Transmembrane</keyword>
<keyword evidence="1" id="KW-0472">Membrane</keyword>
<feature type="transmembrane region" description="Helical" evidence="1">
    <location>
        <begin position="60"/>
        <end position="77"/>
    </location>
</feature>
<accession>A0AAP2CIN3</accession>
<feature type="transmembrane region" description="Helical" evidence="1">
    <location>
        <begin position="235"/>
        <end position="261"/>
    </location>
</feature>
<sequence length="263" mass="29239">MYTLKYKTTANFFRELYVRNPLLVTFGVANGLGFLAVLAISMFDHRMLLGVNVWVKPMKFFISIAIFVMTLAWYMAYIPSPKKVRLISIGIIAVMGLEILIIAGQASMGKLSHFNVSSPFDGLLFSLMGMAIVVNTLLVLWAFVLFRKAQGLPRGYKLAIQLGMAIFILASLEGFVMVSNLGHTIGAEDGQPGWFFLNWAYQYGDLRVAHFLGLHALQAVPLFAWFVSKDKVRPVVIFALVYGLLSLATFLQALAGLPLIFMN</sequence>